<organism evidence="2 3">
    <name type="scientific">Purpureocillium lilacinum</name>
    <name type="common">Paecilomyces lilacinus</name>
    <dbReference type="NCBI Taxonomy" id="33203"/>
    <lineage>
        <taxon>Eukaryota</taxon>
        <taxon>Fungi</taxon>
        <taxon>Dikarya</taxon>
        <taxon>Ascomycota</taxon>
        <taxon>Pezizomycotina</taxon>
        <taxon>Sordariomycetes</taxon>
        <taxon>Hypocreomycetidae</taxon>
        <taxon>Hypocreales</taxon>
        <taxon>Ophiocordycipitaceae</taxon>
        <taxon>Purpureocillium</taxon>
    </lineage>
</organism>
<accession>A0A2U3DRT8</accession>
<sequence length="269" mass="29113">MAVVLADSDRQTFFCAGIYRLQIDCAAPSVLGHLPLFMDEWLLCVQTRVALLVHRHIVVRPSTDKFERSFRKDSGSSVQQRYQNQSKLTLGAAVTDGALDGAMAERCCACFAVYYSSLRVGVRVGAGPRSVPGRGQPPPGRPTTLSEPRLTGLDRIRSVPSSTAPTGGAVLQAPPVPKRGIARGLWSCGIECHATRIMPRCARRTAAPTEKAFVVDHVALLHVETPNTETLILIESIDVARSPAVTRLSFGPGVPSYAWIGWAGQRRLT</sequence>
<evidence type="ECO:0000313" key="3">
    <source>
        <dbReference type="Proteomes" id="UP000245956"/>
    </source>
</evidence>
<feature type="region of interest" description="Disordered" evidence="1">
    <location>
        <begin position="126"/>
        <end position="151"/>
    </location>
</feature>
<dbReference type="EMBL" id="LCWV01000041">
    <property type="protein sequence ID" value="PWI64966.1"/>
    <property type="molecule type" value="Genomic_DNA"/>
</dbReference>
<evidence type="ECO:0000313" key="2">
    <source>
        <dbReference type="EMBL" id="PWI64966.1"/>
    </source>
</evidence>
<proteinExistence type="predicted"/>
<protein>
    <submittedName>
        <fullName evidence="2">Uncharacterized protein</fullName>
    </submittedName>
</protein>
<comment type="caution">
    <text evidence="2">The sequence shown here is derived from an EMBL/GenBank/DDBJ whole genome shotgun (WGS) entry which is preliminary data.</text>
</comment>
<dbReference type="AlphaFoldDB" id="A0A2U3DRT8"/>
<reference evidence="2 3" key="1">
    <citation type="journal article" date="2016" name="Front. Microbiol.">
        <title>Genome and transcriptome sequences reveal the specific parasitism of the nematophagous Purpureocillium lilacinum 36-1.</title>
        <authorList>
            <person name="Xie J."/>
            <person name="Li S."/>
            <person name="Mo C."/>
            <person name="Xiao X."/>
            <person name="Peng D."/>
            <person name="Wang G."/>
            <person name="Xiao Y."/>
        </authorList>
    </citation>
    <scope>NUCLEOTIDE SEQUENCE [LARGE SCALE GENOMIC DNA]</scope>
    <source>
        <strain evidence="2 3">36-1</strain>
    </source>
</reference>
<dbReference type="Proteomes" id="UP000245956">
    <property type="component" value="Unassembled WGS sequence"/>
</dbReference>
<gene>
    <name evidence="2" type="ORF">PCL_08417</name>
</gene>
<evidence type="ECO:0000256" key="1">
    <source>
        <dbReference type="SAM" id="MobiDB-lite"/>
    </source>
</evidence>
<name>A0A2U3DRT8_PURLI</name>